<name>A0A221WBS8_9PSEU</name>
<dbReference type="NCBIfam" id="TIGR00554">
    <property type="entry name" value="panK_bact"/>
    <property type="match status" value="1"/>
</dbReference>
<keyword evidence="7 14" id="KW-0963">Cytoplasm</keyword>
<dbReference type="GO" id="GO:0004594">
    <property type="term" value="F:pantothenate kinase activity"/>
    <property type="evidence" value="ECO:0007669"/>
    <property type="project" value="UniProtKB-UniRule"/>
</dbReference>
<dbReference type="Gene3D" id="3.40.50.300">
    <property type="entry name" value="P-loop containing nucleotide triphosphate hydrolases"/>
    <property type="match status" value="1"/>
</dbReference>
<keyword evidence="12 14" id="KW-0173">Coenzyme A biosynthesis</keyword>
<evidence type="ECO:0000256" key="2">
    <source>
        <dbReference type="ARBA" id="ARBA00004496"/>
    </source>
</evidence>
<dbReference type="EC" id="2.7.1.33" evidence="5 14"/>
<feature type="binding site" evidence="14">
    <location>
        <begin position="94"/>
        <end position="101"/>
    </location>
    <ligand>
        <name>ATP</name>
        <dbReference type="ChEBI" id="CHEBI:30616"/>
    </ligand>
</feature>
<evidence type="ECO:0000256" key="5">
    <source>
        <dbReference type="ARBA" id="ARBA00012102"/>
    </source>
</evidence>
<dbReference type="InterPro" id="IPR027417">
    <property type="entry name" value="P-loop_NTPase"/>
</dbReference>
<dbReference type="GO" id="GO:0015937">
    <property type="term" value="P:coenzyme A biosynthetic process"/>
    <property type="evidence" value="ECO:0007669"/>
    <property type="project" value="UniProtKB-UniRule"/>
</dbReference>
<keyword evidence="17" id="KW-1185">Reference proteome</keyword>
<gene>
    <name evidence="14 16" type="primary">coaA</name>
    <name evidence="16" type="ORF">AHOG_27985</name>
</gene>
<comment type="pathway">
    <text evidence="3 14 15">Cofactor biosynthesis; coenzyme A biosynthesis; CoA from (R)-pantothenate: step 1/5.</text>
</comment>
<keyword evidence="9 14" id="KW-0547">Nucleotide-binding</keyword>
<dbReference type="GO" id="GO:0005737">
    <property type="term" value="C:cytoplasm"/>
    <property type="evidence" value="ECO:0007669"/>
    <property type="project" value="UniProtKB-SubCell"/>
</dbReference>
<dbReference type="AlphaFoldDB" id="A0A221WBS8"/>
<dbReference type="OrthoDB" id="1550976at2"/>
<comment type="catalytic activity">
    <reaction evidence="1 14 15">
        <text>(R)-pantothenate + ATP = (R)-4'-phosphopantothenate + ADP + H(+)</text>
        <dbReference type="Rhea" id="RHEA:16373"/>
        <dbReference type="ChEBI" id="CHEBI:10986"/>
        <dbReference type="ChEBI" id="CHEBI:15378"/>
        <dbReference type="ChEBI" id="CHEBI:29032"/>
        <dbReference type="ChEBI" id="CHEBI:30616"/>
        <dbReference type="ChEBI" id="CHEBI:456216"/>
        <dbReference type="EC" id="2.7.1.33"/>
    </reaction>
</comment>
<dbReference type="GO" id="GO:0005524">
    <property type="term" value="F:ATP binding"/>
    <property type="evidence" value="ECO:0007669"/>
    <property type="project" value="UniProtKB-UniRule"/>
</dbReference>
<evidence type="ECO:0000313" key="16">
    <source>
        <dbReference type="EMBL" id="ASO23194.1"/>
    </source>
</evidence>
<dbReference type="RefSeq" id="WP_093943997.1">
    <property type="nucleotide sequence ID" value="NZ_CP022521.1"/>
</dbReference>
<evidence type="ECO:0000256" key="11">
    <source>
        <dbReference type="ARBA" id="ARBA00022840"/>
    </source>
</evidence>
<organism evidence="16 17">
    <name type="scientific">Actinoalloteichus hoggarensis</name>
    <dbReference type="NCBI Taxonomy" id="1470176"/>
    <lineage>
        <taxon>Bacteria</taxon>
        <taxon>Bacillati</taxon>
        <taxon>Actinomycetota</taxon>
        <taxon>Actinomycetes</taxon>
        <taxon>Pseudonocardiales</taxon>
        <taxon>Pseudonocardiaceae</taxon>
        <taxon>Actinoalloteichus</taxon>
    </lineage>
</organism>
<evidence type="ECO:0000256" key="7">
    <source>
        <dbReference type="ARBA" id="ARBA00022490"/>
    </source>
</evidence>
<dbReference type="Pfam" id="PF00485">
    <property type="entry name" value="PRK"/>
    <property type="match status" value="1"/>
</dbReference>
<evidence type="ECO:0000256" key="6">
    <source>
        <dbReference type="ARBA" id="ARBA00015080"/>
    </source>
</evidence>
<dbReference type="HAMAP" id="MF_00215">
    <property type="entry name" value="Pantothen_kinase_1"/>
    <property type="match status" value="1"/>
</dbReference>
<evidence type="ECO:0000313" key="17">
    <source>
        <dbReference type="Proteomes" id="UP000204221"/>
    </source>
</evidence>
<evidence type="ECO:0000256" key="8">
    <source>
        <dbReference type="ARBA" id="ARBA00022679"/>
    </source>
</evidence>
<dbReference type="EMBL" id="CP022521">
    <property type="protein sequence ID" value="ASO23194.1"/>
    <property type="molecule type" value="Genomic_DNA"/>
</dbReference>
<accession>A0A221WBS8</accession>
<dbReference type="InterPro" id="IPR006083">
    <property type="entry name" value="PRK/URK"/>
</dbReference>
<comment type="subcellular location">
    <subcellularLocation>
        <location evidence="2 14 15">Cytoplasm</location>
    </subcellularLocation>
</comment>
<dbReference type="InterPro" id="IPR004566">
    <property type="entry name" value="PanK"/>
</dbReference>
<keyword evidence="10 14" id="KW-0418">Kinase</keyword>
<evidence type="ECO:0000256" key="12">
    <source>
        <dbReference type="ARBA" id="ARBA00022993"/>
    </source>
</evidence>
<evidence type="ECO:0000256" key="3">
    <source>
        <dbReference type="ARBA" id="ARBA00005225"/>
    </source>
</evidence>
<protein>
    <recommendedName>
        <fullName evidence="6 14">Pantothenate kinase</fullName>
        <ecNumber evidence="5 14">2.7.1.33</ecNumber>
    </recommendedName>
    <alternativeName>
        <fullName evidence="13 14">Pantothenic acid kinase</fullName>
    </alternativeName>
</protein>
<dbReference type="SUPFAM" id="SSF52540">
    <property type="entry name" value="P-loop containing nucleoside triphosphate hydrolases"/>
    <property type="match status" value="1"/>
</dbReference>
<evidence type="ECO:0000256" key="14">
    <source>
        <dbReference type="HAMAP-Rule" id="MF_00215"/>
    </source>
</evidence>
<dbReference type="CDD" id="cd02025">
    <property type="entry name" value="PanK"/>
    <property type="match status" value="1"/>
</dbReference>
<comment type="similarity">
    <text evidence="4 14 15">Belongs to the prokaryotic pantothenate kinase family.</text>
</comment>
<sequence length="309" mass="34707">MRPTTLDTSPYVELNRDLWRGLRDATPLPLTDDELAGMRSLGDAISLDEVADIYLPLSRLINLQVAAHQALHTTTTQFLREPSIRTPFVIGIAGSVAVGKSTTARILQALLARWPDHPRVDLVTTDGFLLPTAELDRRGLLKRKGFPESYDRRGLLRFLVDVKSGRSEVRAPVYSHLSYDIVPGEHQLVRQPDILLLEGLNVLQTGPSLTVSDFFDFSIYVDARLGDLRSWYVDRFLTLRRTAFASPDSHFHRYASLDDAAARTIATGLWTEINEPNLIENIAPTRARATLVLQKGADHSIHRVRLRKL</sequence>
<dbReference type="KEGG" id="ahg:AHOG_27985"/>
<keyword evidence="8 14" id="KW-0808">Transferase</keyword>
<evidence type="ECO:0000256" key="4">
    <source>
        <dbReference type="ARBA" id="ARBA00006087"/>
    </source>
</evidence>
<evidence type="ECO:0000256" key="15">
    <source>
        <dbReference type="RuleBase" id="RU003530"/>
    </source>
</evidence>
<evidence type="ECO:0000256" key="1">
    <source>
        <dbReference type="ARBA" id="ARBA00001206"/>
    </source>
</evidence>
<evidence type="ECO:0000256" key="9">
    <source>
        <dbReference type="ARBA" id="ARBA00022741"/>
    </source>
</evidence>
<dbReference type="PIRSF" id="PIRSF000545">
    <property type="entry name" value="Pantothenate_kin"/>
    <property type="match status" value="1"/>
</dbReference>
<dbReference type="UniPathway" id="UPA00241">
    <property type="reaction ID" value="UER00352"/>
</dbReference>
<evidence type="ECO:0000256" key="10">
    <source>
        <dbReference type="ARBA" id="ARBA00022777"/>
    </source>
</evidence>
<evidence type="ECO:0000256" key="13">
    <source>
        <dbReference type="ARBA" id="ARBA00032866"/>
    </source>
</evidence>
<proteinExistence type="inferred from homology"/>
<reference evidence="16 17" key="1">
    <citation type="submission" date="2017-07" db="EMBL/GenBank/DDBJ databases">
        <title>Complete genome sequence of Actinoalloteichus hoggarensis DSM 45943, type strain of Actinoalloteichus hoggarensis.</title>
        <authorList>
            <person name="Ruckert C."/>
            <person name="Nouioui I."/>
            <person name="Willmese J."/>
            <person name="van Wezel G."/>
            <person name="Klenk H.-P."/>
            <person name="Kalinowski J."/>
            <person name="Zotchev S.B."/>
        </authorList>
    </citation>
    <scope>NUCLEOTIDE SEQUENCE [LARGE SCALE GENOMIC DNA]</scope>
    <source>
        <strain evidence="16 17">DSM 45943</strain>
    </source>
</reference>
<dbReference type="PANTHER" id="PTHR10285">
    <property type="entry name" value="URIDINE KINASE"/>
    <property type="match status" value="1"/>
</dbReference>
<keyword evidence="11 14" id="KW-0067">ATP-binding</keyword>
<dbReference type="Proteomes" id="UP000204221">
    <property type="component" value="Chromosome"/>
</dbReference>